<evidence type="ECO:0000313" key="5">
    <source>
        <dbReference type="Proteomes" id="UP000247702"/>
    </source>
</evidence>
<reference evidence="4" key="2">
    <citation type="submission" date="2019-10" db="EMBL/GenBank/DDBJ databases">
        <title>Conservation and host-specific expression of non-tandemly repeated heterogenous ribosome RNA gene in arbuscular mycorrhizal fungi.</title>
        <authorList>
            <person name="Maeda T."/>
            <person name="Kobayashi Y."/>
            <person name="Nakagawa T."/>
            <person name="Ezawa T."/>
            <person name="Yamaguchi K."/>
            <person name="Bino T."/>
            <person name="Nishimoto Y."/>
            <person name="Shigenobu S."/>
            <person name="Kawaguchi M."/>
        </authorList>
    </citation>
    <scope>NUCLEOTIDE SEQUENCE</scope>
    <source>
        <strain evidence="4">HR1</strain>
    </source>
</reference>
<comment type="caution">
    <text evidence="3">The sequence shown here is derived from an EMBL/GenBank/DDBJ whole genome shotgun (WGS) entry which is preliminary data.</text>
</comment>
<dbReference type="InterPro" id="IPR011333">
    <property type="entry name" value="SKP1/BTB/POZ_sf"/>
</dbReference>
<feature type="domain" description="BTB" evidence="1">
    <location>
        <begin position="23"/>
        <end position="96"/>
    </location>
</feature>
<dbReference type="PANTHER" id="PTHR24410:SF23">
    <property type="entry name" value="BTB DOMAIN-CONTAINING PROTEIN-RELATED"/>
    <property type="match status" value="1"/>
</dbReference>
<reference evidence="3 5" key="1">
    <citation type="submission" date="2017-11" db="EMBL/GenBank/DDBJ databases">
        <title>The genome of Rhizophagus clarus HR1 reveals common genetic basis of auxotrophy among arbuscular mycorrhizal fungi.</title>
        <authorList>
            <person name="Kobayashi Y."/>
        </authorList>
    </citation>
    <scope>NUCLEOTIDE SEQUENCE [LARGE SCALE GENOMIC DNA]</scope>
    <source>
        <strain evidence="3 5">HR1</strain>
    </source>
</reference>
<dbReference type="OrthoDB" id="636773at2759"/>
<dbReference type="Gene3D" id="1.25.40.420">
    <property type="match status" value="1"/>
</dbReference>
<evidence type="ECO:0000259" key="2">
    <source>
        <dbReference type="PROSITE" id="PS51886"/>
    </source>
</evidence>
<evidence type="ECO:0000313" key="4">
    <source>
        <dbReference type="EMBL" id="GES88697.1"/>
    </source>
</evidence>
<dbReference type="Proteomes" id="UP000247702">
    <property type="component" value="Unassembled WGS sequence"/>
</dbReference>
<dbReference type="SUPFAM" id="SSF54695">
    <property type="entry name" value="POZ domain"/>
    <property type="match status" value="1"/>
</dbReference>
<dbReference type="Proteomes" id="UP000615446">
    <property type="component" value="Unassembled WGS sequence"/>
</dbReference>
<dbReference type="InterPro" id="IPR000210">
    <property type="entry name" value="BTB/POZ_dom"/>
</dbReference>
<keyword evidence="5" id="KW-1185">Reference proteome</keyword>
<dbReference type="Pfam" id="PF00651">
    <property type="entry name" value="BTB"/>
    <property type="match status" value="1"/>
</dbReference>
<evidence type="ECO:0008006" key="6">
    <source>
        <dbReference type="Google" id="ProtNLM"/>
    </source>
</evidence>
<dbReference type="PROSITE" id="PS50097">
    <property type="entry name" value="BTB"/>
    <property type="match status" value="1"/>
</dbReference>
<dbReference type="InterPro" id="IPR006571">
    <property type="entry name" value="TLDc_dom"/>
</dbReference>
<accession>A0A2Z6QST7</accession>
<evidence type="ECO:0000259" key="1">
    <source>
        <dbReference type="PROSITE" id="PS50097"/>
    </source>
</evidence>
<evidence type="ECO:0000313" key="3">
    <source>
        <dbReference type="EMBL" id="GBB83396.1"/>
    </source>
</evidence>
<dbReference type="Pfam" id="PF07534">
    <property type="entry name" value="TLD"/>
    <property type="match status" value="1"/>
</dbReference>
<dbReference type="InterPro" id="IPR051481">
    <property type="entry name" value="BTB-POZ/Galectin-3-binding"/>
</dbReference>
<feature type="domain" description="TLDc" evidence="2">
    <location>
        <begin position="293"/>
        <end position="488"/>
    </location>
</feature>
<dbReference type="EMBL" id="BEXD01000016">
    <property type="protein sequence ID" value="GBB83396.1"/>
    <property type="molecule type" value="Genomic_DNA"/>
</dbReference>
<dbReference type="SMART" id="SM00875">
    <property type="entry name" value="BACK"/>
    <property type="match status" value="1"/>
</dbReference>
<organism evidence="3 5">
    <name type="scientific">Rhizophagus clarus</name>
    <dbReference type="NCBI Taxonomy" id="94130"/>
    <lineage>
        <taxon>Eukaryota</taxon>
        <taxon>Fungi</taxon>
        <taxon>Fungi incertae sedis</taxon>
        <taxon>Mucoromycota</taxon>
        <taxon>Glomeromycotina</taxon>
        <taxon>Glomeromycetes</taxon>
        <taxon>Glomerales</taxon>
        <taxon>Glomeraceae</taxon>
        <taxon>Rhizophagus</taxon>
    </lineage>
</organism>
<dbReference type="AlphaFoldDB" id="A0A2Z6QST7"/>
<dbReference type="InterPro" id="IPR011705">
    <property type="entry name" value="BACK"/>
</dbReference>
<dbReference type="EMBL" id="BLAL01000180">
    <property type="protein sequence ID" value="GES88697.1"/>
    <property type="molecule type" value="Genomic_DNA"/>
</dbReference>
<dbReference type="CDD" id="cd18186">
    <property type="entry name" value="BTB_POZ_ZBTB_KLHL-like"/>
    <property type="match status" value="1"/>
</dbReference>
<dbReference type="SMART" id="SM00225">
    <property type="entry name" value="BTB"/>
    <property type="match status" value="1"/>
</dbReference>
<dbReference type="PANTHER" id="PTHR24410">
    <property type="entry name" value="HL07962P-RELATED"/>
    <property type="match status" value="1"/>
</dbReference>
<dbReference type="PROSITE" id="PS51886">
    <property type="entry name" value="TLDC"/>
    <property type="match status" value="1"/>
</dbReference>
<dbReference type="Gene3D" id="3.30.710.10">
    <property type="entry name" value="Potassium Channel Kv1.1, Chain A"/>
    <property type="match status" value="1"/>
</dbReference>
<name>A0A2Z6QST7_9GLOM</name>
<dbReference type="Pfam" id="PF07707">
    <property type="entry name" value="BACK"/>
    <property type="match status" value="1"/>
</dbReference>
<protein>
    <recommendedName>
        <fullName evidence="6">BTB domain-containing protein</fullName>
    </recommendedName>
</protein>
<proteinExistence type="predicted"/>
<gene>
    <name evidence="4" type="ORF">RCL2_001563000</name>
    <name evidence="3" type="ORF">RclHR1_10110008</name>
</gene>
<sequence length="490" mass="57219">MSKQFYSKLSQNFIELLNDDEYYDVTIEVGKDPNVKIVRAHMNILCYRSPYLRRVLTSNKKSNNGGLSHIKLPNILPEIFQIVLKYIYGGNLSLNTQDTSNILKVLVAADELQLDELTDYLQTHLINNKSSWMEQRFELVHRTSFKSNNLLSLQKFCTEFMAKSPEKIFQSLDFASLPEKSLVSLLQRDDLQMKEIEIWEHVLRWGLARNSTLTSDPTTWTDHDFKTMKDTLRNCLPLIRFYSLSSKDFLEKVHPYKKLLKLELYEDLLKYYLDFKSKPKFYLPPRHGKLDSKIINLKIASLVSKWIDRVNDNCKCALNGLYLPYEFKLLLRGSRDGFTPNKFHSLCENKLGTVTFIKVKEQTDFRFNFLQNSSNNVLDRGEILGGYNPIIWETSKNWGETKDSFIFSLKNKNNLIKDEKISRVNQIDSALNYGKSYGPSFGKDLVIYGSSDNKDFDDNCCKLVYYEEKIRDTDDKFSIADYEVFQIIKL</sequence>